<evidence type="ECO:0000256" key="1">
    <source>
        <dbReference type="SAM" id="Phobius"/>
    </source>
</evidence>
<keyword evidence="1" id="KW-0812">Transmembrane</keyword>
<reference evidence="2 3" key="1">
    <citation type="submission" date="2019-07" db="EMBL/GenBank/DDBJ databases">
        <title>Genomics analysis of Aphanomyces spp. identifies a new class of oomycete effector associated with host adaptation.</title>
        <authorList>
            <person name="Gaulin E."/>
        </authorList>
    </citation>
    <scope>NUCLEOTIDE SEQUENCE [LARGE SCALE GENOMIC DNA]</scope>
    <source>
        <strain evidence="2 3">ATCC 201684</strain>
    </source>
</reference>
<dbReference type="AlphaFoldDB" id="A0A6G0XND0"/>
<keyword evidence="1" id="KW-1133">Transmembrane helix</keyword>
<dbReference type="VEuPathDB" id="FungiDB:AeMF1_011346"/>
<gene>
    <name evidence="2" type="ORF">Ae201684_003091</name>
</gene>
<feature type="transmembrane region" description="Helical" evidence="1">
    <location>
        <begin position="6"/>
        <end position="28"/>
    </location>
</feature>
<name>A0A6G0XND0_9STRA</name>
<keyword evidence="3" id="KW-1185">Reference proteome</keyword>
<dbReference type="Proteomes" id="UP000481153">
    <property type="component" value="Unassembled WGS sequence"/>
</dbReference>
<comment type="caution">
    <text evidence="2">The sequence shown here is derived from an EMBL/GenBank/DDBJ whole genome shotgun (WGS) entry which is preliminary data.</text>
</comment>
<organism evidence="2 3">
    <name type="scientific">Aphanomyces euteiches</name>
    <dbReference type="NCBI Taxonomy" id="100861"/>
    <lineage>
        <taxon>Eukaryota</taxon>
        <taxon>Sar</taxon>
        <taxon>Stramenopiles</taxon>
        <taxon>Oomycota</taxon>
        <taxon>Saprolegniomycetes</taxon>
        <taxon>Saprolegniales</taxon>
        <taxon>Verrucalvaceae</taxon>
        <taxon>Aphanomyces</taxon>
    </lineage>
</organism>
<sequence>MEGLSLATLPWQVVVGIVIANVVIDAIAGDILRDPATGRIKLYIALLSALNAAIAGMVASYLPEEHEDYQMYTLIVMGIFSGPAINYIVEIVSSAIDPAGSKPKPVAE</sequence>
<evidence type="ECO:0000313" key="3">
    <source>
        <dbReference type="Proteomes" id="UP000481153"/>
    </source>
</evidence>
<protein>
    <submittedName>
        <fullName evidence="2">Uncharacterized protein</fullName>
    </submittedName>
</protein>
<keyword evidence="1" id="KW-0472">Membrane</keyword>
<feature type="transmembrane region" description="Helical" evidence="1">
    <location>
        <begin position="40"/>
        <end position="63"/>
    </location>
</feature>
<feature type="transmembrane region" description="Helical" evidence="1">
    <location>
        <begin position="69"/>
        <end position="89"/>
    </location>
</feature>
<proteinExistence type="predicted"/>
<evidence type="ECO:0000313" key="2">
    <source>
        <dbReference type="EMBL" id="KAF0741905.1"/>
    </source>
</evidence>
<dbReference type="EMBL" id="VJMJ01000034">
    <property type="protein sequence ID" value="KAF0741905.1"/>
    <property type="molecule type" value="Genomic_DNA"/>
</dbReference>
<accession>A0A6G0XND0</accession>